<dbReference type="PANTHER" id="PTHR47506:SF7">
    <property type="entry name" value="TRANSCRIPTIONAL REGULATORY PROTEIN"/>
    <property type="match status" value="1"/>
</dbReference>
<accession>A0A919SLM9</accession>
<evidence type="ECO:0000259" key="5">
    <source>
        <dbReference type="PROSITE" id="PS50977"/>
    </source>
</evidence>
<evidence type="ECO:0000256" key="1">
    <source>
        <dbReference type="ARBA" id="ARBA00023015"/>
    </source>
</evidence>
<comment type="caution">
    <text evidence="6">The sequence shown here is derived from an EMBL/GenBank/DDBJ whole genome shotgun (WGS) entry which is preliminary data.</text>
</comment>
<dbReference type="InterPro" id="IPR036271">
    <property type="entry name" value="Tet_transcr_reg_TetR-rel_C_sf"/>
</dbReference>
<keyword evidence="3" id="KW-0804">Transcription</keyword>
<keyword evidence="7" id="KW-1185">Reference proteome</keyword>
<dbReference type="PANTHER" id="PTHR47506">
    <property type="entry name" value="TRANSCRIPTIONAL REGULATORY PROTEIN"/>
    <property type="match status" value="1"/>
</dbReference>
<evidence type="ECO:0000313" key="6">
    <source>
        <dbReference type="EMBL" id="GIM73804.1"/>
    </source>
</evidence>
<sequence>MVGMARVSQAQAQENRQRVVETASRLFRERGVQGVSVADLMAEAGLTHGGFYKQFASKEALVAETVGTAYEGLAGRLTDYDTEHPGDHGQAVGDLLDYYLSPGHRDDPGHGCPTTGFGPDVAREAPGSPAREPFAAGVQGFADWLGGTDDENLVELSTMVGALLLARATSGTDLSDRILTAARAALAPPGGRD</sequence>
<dbReference type="SUPFAM" id="SSF48498">
    <property type="entry name" value="Tetracyclin repressor-like, C-terminal domain"/>
    <property type="match status" value="1"/>
</dbReference>
<dbReference type="SUPFAM" id="SSF46689">
    <property type="entry name" value="Homeodomain-like"/>
    <property type="match status" value="1"/>
</dbReference>
<gene>
    <name evidence="6" type="ORF">Aco04nite_37210</name>
</gene>
<dbReference type="GO" id="GO:0003677">
    <property type="term" value="F:DNA binding"/>
    <property type="evidence" value="ECO:0007669"/>
    <property type="project" value="UniProtKB-UniRule"/>
</dbReference>
<dbReference type="InterPro" id="IPR009057">
    <property type="entry name" value="Homeodomain-like_sf"/>
</dbReference>
<dbReference type="Gene3D" id="1.10.357.10">
    <property type="entry name" value="Tetracycline Repressor, domain 2"/>
    <property type="match status" value="1"/>
</dbReference>
<dbReference type="Gene3D" id="1.10.10.60">
    <property type="entry name" value="Homeodomain-like"/>
    <property type="match status" value="1"/>
</dbReference>
<keyword evidence="2 4" id="KW-0238">DNA-binding</keyword>
<dbReference type="InterPro" id="IPR001647">
    <property type="entry name" value="HTH_TetR"/>
</dbReference>
<evidence type="ECO:0000256" key="4">
    <source>
        <dbReference type="PROSITE-ProRule" id="PRU00335"/>
    </source>
</evidence>
<dbReference type="EMBL" id="BOQP01000017">
    <property type="protein sequence ID" value="GIM73804.1"/>
    <property type="molecule type" value="Genomic_DNA"/>
</dbReference>
<feature type="domain" description="HTH tetR-type" evidence="5">
    <location>
        <begin position="13"/>
        <end position="73"/>
    </location>
</feature>
<dbReference type="PROSITE" id="PS50977">
    <property type="entry name" value="HTH_TETR_2"/>
    <property type="match status" value="1"/>
</dbReference>
<reference evidence="6" key="1">
    <citation type="submission" date="2021-03" db="EMBL/GenBank/DDBJ databases">
        <title>Whole genome shotgun sequence of Actinoplanes consettensis NBRC 14913.</title>
        <authorList>
            <person name="Komaki H."/>
            <person name="Tamura T."/>
        </authorList>
    </citation>
    <scope>NUCLEOTIDE SEQUENCE</scope>
    <source>
        <strain evidence="6">NBRC 14913</strain>
    </source>
</reference>
<proteinExistence type="predicted"/>
<dbReference type="PRINTS" id="PR00455">
    <property type="entry name" value="HTHTETR"/>
</dbReference>
<organism evidence="6 7">
    <name type="scientific">Winogradskya consettensis</name>
    <dbReference type="NCBI Taxonomy" id="113560"/>
    <lineage>
        <taxon>Bacteria</taxon>
        <taxon>Bacillati</taxon>
        <taxon>Actinomycetota</taxon>
        <taxon>Actinomycetes</taxon>
        <taxon>Micromonosporales</taxon>
        <taxon>Micromonosporaceae</taxon>
        <taxon>Winogradskya</taxon>
    </lineage>
</organism>
<evidence type="ECO:0000313" key="7">
    <source>
        <dbReference type="Proteomes" id="UP000680865"/>
    </source>
</evidence>
<keyword evidence="1" id="KW-0805">Transcription regulation</keyword>
<evidence type="ECO:0000256" key="2">
    <source>
        <dbReference type="ARBA" id="ARBA00023125"/>
    </source>
</evidence>
<dbReference type="Pfam" id="PF00440">
    <property type="entry name" value="TetR_N"/>
    <property type="match status" value="1"/>
</dbReference>
<dbReference type="Proteomes" id="UP000680865">
    <property type="component" value="Unassembled WGS sequence"/>
</dbReference>
<feature type="DNA-binding region" description="H-T-H motif" evidence="4">
    <location>
        <begin position="36"/>
        <end position="55"/>
    </location>
</feature>
<evidence type="ECO:0000256" key="3">
    <source>
        <dbReference type="ARBA" id="ARBA00023163"/>
    </source>
</evidence>
<dbReference type="AlphaFoldDB" id="A0A919SLM9"/>
<protein>
    <submittedName>
        <fullName evidence="6">TetR family transcriptional regulator</fullName>
    </submittedName>
</protein>
<name>A0A919SLM9_9ACTN</name>